<protein>
    <recommendedName>
        <fullName evidence="4">Eukaryotic translation initiation factor 3 subunit L</fullName>
        <shortName evidence="4">eIF3l</shortName>
    </recommendedName>
</protein>
<dbReference type="AlphaFoldDB" id="A0A0G4IKZ0"/>
<dbReference type="OrthoDB" id="15082at2759"/>
<dbReference type="PANTHER" id="PTHR13242:SF0">
    <property type="entry name" value="EUKARYOTIC TRANSLATION INITIATION FACTOR 3 SUBUNIT L"/>
    <property type="match status" value="1"/>
</dbReference>
<name>A0A0G4IKZ0_PLABS</name>
<sequence length="488" mass="55413">MFSQDVSNEWAVPDAVRKFVTALHRAITDRSAYEIADLYTVQYSKTTERFFKASPWPTADLIADIVSNDADFLVVYREMFYRHVHNNRDCFPTVQDRVAAFKNYIELFNIFLKQSESEPKLDLPQPWLWDIVNDFVLQKFAFDEWVATADQEDLAQIAGERDPIWSMPIVLQYLHALVNKGRVPLKLNPAVSPTDAGGDTGFGIANSTRTMAHFALICLAHVHMRLGDYQTAIDTLEPIDSRKRSQVAKMYSCFSTLHYTMALSFVMLHRFMEAIRVSAALISYSQNTKAFAAHRAWEMTQGFGARTPFHDQTLALLAIAYAVCPNARIDDSVLSTVKDEYGDEISEMDAGSTDVFRRLFDFASPPALGDAVEQRSHRLSIFLKEVTQRQALNGIDLFLKLYTTISVDKLASALNMDAVSVLQQLLALKQRNRMIQEGHADITSSDVDFQICGDTVHVQYSKAPRGHTDFFLRNTYKLNELARDIERM</sequence>
<organism evidence="5 7">
    <name type="scientific">Plasmodiophora brassicae</name>
    <name type="common">Clubroot disease agent</name>
    <dbReference type="NCBI Taxonomy" id="37360"/>
    <lineage>
        <taxon>Eukaryota</taxon>
        <taxon>Sar</taxon>
        <taxon>Rhizaria</taxon>
        <taxon>Endomyxa</taxon>
        <taxon>Phytomyxea</taxon>
        <taxon>Plasmodiophorida</taxon>
        <taxon>Plasmodiophoridae</taxon>
        <taxon>Plasmodiophora</taxon>
    </lineage>
</organism>
<geneLocation type="mitochondrion" evidence="6"/>
<proteinExistence type="inferred from homology"/>
<gene>
    <name evidence="5" type="ORF">PBRA_004473</name>
    <name evidence="6" type="ORF">PLBR_LOCUS7230</name>
</gene>
<dbReference type="Proteomes" id="UP000290189">
    <property type="component" value="Unassembled WGS sequence"/>
</dbReference>
<dbReference type="EMBL" id="OVEO01000013">
    <property type="protein sequence ID" value="SPR00015.1"/>
    <property type="molecule type" value="Genomic_DNA"/>
</dbReference>
<evidence type="ECO:0000256" key="1">
    <source>
        <dbReference type="ARBA" id="ARBA00022490"/>
    </source>
</evidence>
<evidence type="ECO:0000256" key="2">
    <source>
        <dbReference type="ARBA" id="ARBA00022540"/>
    </source>
</evidence>
<keyword evidence="2 4" id="KW-0396">Initiation factor</keyword>
<dbReference type="PANTHER" id="PTHR13242">
    <property type="entry name" value="EUKARYOTIC TRANSLATION INITIATION FACTOR 3"/>
    <property type="match status" value="1"/>
</dbReference>
<comment type="similarity">
    <text evidence="4">Belongs to the eIF-3 subunit L family.</text>
</comment>
<comment type="subcellular location">
    <subcellularLocation>
        <location evidence="4">Cytoplasm</location>
    </subcellularLocation>
</comment>
<dbReference type="GO" id="GO:0001732">
    <property type="term" value="P:formation of cytoplasmic translation initiation complex"/>
    <property type="evidence" value="ECO:0007669"/>
    <property type="project" value="UniProtKB-UniRule"/>
</dbReference>
<reference evidence="6 8" key="2">
    <citation type="submission" date="2018-03" db="EMBL/GenBank/DDBJ databases">
        <authorList>
            <person name="Fogelqvist J."/>
        </authorList>
    </citation>
    <scope>NUCLEOTIDE SEQUENCE [LARGE SCALE GENOMIC DNA]</scope>
</reference>
<keyword evidence="1 4" id="KW-0963">Cytoplasm</keyword>
<comment type="subunit">
    <text evidence="4">Component of the eukaryotic translation initiation factor 3 (eIF-3) complex.</text>
</comment>
<evidence type="ECO:0000313" key="7">
    <source>
        <dbReference type="Proteomes" id="UP000039324"/>
    </source>
</evidence>
<reference evidence="5 7" key="1">
    <citation type="submission" date="2015-02" db="EMBL/GenBank/DDBJ databases">
        <authorList>
            <person name="Chooi Y.-H."/>
        </authorList>
    </citation>
    <scope>NUCLEOTIDE SEQUENCE [LARGE SCALE GENOMIC DNA]</scope>
    <source>
        <strain evidence="5">E3</strain>
    </source>
</reference>
<dbReference type="STRING" id="37360.A0A0G4IKZ0"/>
<dbReference type="GO" id="GO:0003743">
    <property type="term" value="F:translation initiation factor activity"/>
    <property type="evidence" value="ECO:0007669"/>
    <property type="project" value="UniProtKB-UniRule"/>
</dbReference>
<evidence type="ECO:0000313" key="5">
    <source>
        <dbReference type="EMBL" id="CEO95760.1"/>
    </source>
</evidence>
<evidence type="ECO:0000313" key="8">
    <source>
        <dbReference type="Proteomes" id="UP000290189"/>
    </source>
</evidence>
<comment type="function">
    <text evidence="4">Component of the eukaryotic translation initiation factor 3 (eIF-3) complex, which is involved in protein synthesis of a specialized repertoire of mRNAs and, together with other initiation factors, stimulates binding of mRNA and methionyl-tRNAi to the 40S ribosome. The eIF-3 complex specifically targets and initiates translation of a subset of mRNAs involved in cell proliferation.</text>
</comment>
<dbReference type="GO" id="GO:0005852">
    <property type="term" value="C:eukaryotic translation initiation factor 3 complex"/>
    <property type="evidence" value="ECO:0007669"/>
    <property type="project" value="UniProtKB-UniRule"/>
</dbReference>
<dbReference type="Proteomes" id="UP000039324">
    <property type="component" value="Unassembled WGS sequence"/>
</dbReference>
<dbReference type="HAMAP" id="MF_03011">
    <property type="entry name" value="eIF3l"/>
    <property type="match status" value="1"/>
</dbReference>
<keyword evidence="3 4" id="KW-0648">Protein biosynthesis</keyword>
<keyword evidence="7" id="KW-1185">Reference proteome</keyword>
<dbReference type="EMBL" id="CDSF01000035">
    <property type="protein sequence ID" value="CEO95760.1"/>
    <property type="molecule type" value="Genomic_DNA"/>
</dbReference>
<dbReference type="InterPro" id="IPR019382">
    <property type="entry name" value="eIF3l"/>
</dbReference>
<evidence type="ECO:0000256" key="3">
    <source>
        <dbReference type="ARBA" id="ARBA00022917"/>
    </source>
</evidence>
<evidence type="ECO:0000256" key="4">
    <source>
        <dbReference type="HAMAP-Rule" id="MF_03011"/>
    </source>
</evidence>
<dbReference type="Pfam" id="PF10255">
    <property type="entry name" value="Paf67"/>
    <property type="match status" value="1"/>
</dbReference>
<accession>A0A0G4IKZ0</accession>
<dbReference type="GO" id="GO:0033290">
    <property type="term" value="C:eukaryotic 48S preinitiation complex"/>
    <property type="evidence" value="ECO:0007669"/>
    <property type="project" value="UniProtKB-UniRule"/>
</dbReference>
<dbReference type="OMA" id="AGWFIRN"/>
<evidence type="ECO:0000313" key="6">
    <source>
        <dbReference type="EMBL" id="SPR00015.1"/>
    </source>
</evidence>
<keyword evidence="6" id="KW-0496">Mitochondrion</keyword>
<dbReference type="GO" id="GO:0016282">
    <property type="term" value="C:eukaryotic 43S preinitiation complex"/>
    <property type="evidence" value="ECO:0007669"/>
    <property type="project" value="UniProtKB-UniRule"/>
</dbReference>